<organism evidence="5 6">
    <name type="scientific">Haloterrigena salifodinae</name>
    <dbReference type="NCBI Taxonomy" id="2675099"/>
    <lineage>
        <taxon>Archaea</taxon>
        <taxon>Methanobacteriati</taxon>
        <taxon>Methanobacteriota</taxon>
        <taxon>Stenosarchaea group</taxon>
        <taxon>Halobacteria</taxon>
        <taxon>Halobacteriales</taxon>
        <taxon>Natrialbaceae</taxon>
        <taxon>Haloterrigena</taxon>
    </lineage>
</organism>
<dbReference type="KEGG" id="hsal:JMJ58_13690"/>
<proteinExistence type="inferred from homology"/>
<keyword evidence="6" id="KW-1185">Reference proteome</keyword>
<dbReference type="Proteomes" id="UP000637819">
    <property type="component" value="Chromosome"/>
</dbReference>
<evidence type="ECO:0000256" key="1">
    <source>
        <dbReference type="ARBA" id="ARBA00008779"/>
    </source>
</evidence>
<gene>
    <name evidence="5" type="ORF">JMJ58_13690</name>
</gene>
<accession>A0A8T8DXQ5</accession>
<comment type="similarity">
    <text evidence="1">Belongs to the sulfatase family.</text>
</comment>
<sequence length="485" mass="54006">MTSDPNVLLVVLDSVRARNTSLHDHDHDTTPALVSLAEQATTYTQARAPDRWSLPSHASLFTGLTPPEHGITQKGDSLLPGNSVFANLNSDGYATGVFSGNPFLTQIDTGLRDGFETVEGASTGPLYPTAVDPHDFEGDVSGFLRAAIRNRQPVRSFLNGVTTKLAWDYPEILPDKFLQEISGGVSRDHRYTDLFLKWEKRQTGPWAACINYMDAHHPYSPRDEHNHWADSSIEEVLDEVSPYPGNFYTRSDLMWRCEVAEFLYDGAIRQVDHEVNRLVETLKQRGVFEETLIVITGDHGEGFGDLSRLRPLRIAGHAVGGHESNLHVPLVVKYPEQHRSECISEPVSLTQFPDAVHAVRDESRDSYTKPFVSDDPVVSVGSEADAEHIGRLQDEDIATAVFEEDVEIVYESAEDGTVLKHMRWKDEVATVRVIDTHTVVSTDQYNAETIDSTFDSLADQDVAERNSGMAVGEATMERLDQLGYR</sequence>
<dbReference type="PANTHER" id="PTHR42693:SF53">
    <property type="entry name" value="ENDO-4-O-SULFATASE"/>
    <property type="match status" value="1"/>
</dbReference>
<dbReference type="RefSeq" id="WP_204746900.1">
    <property type="nucleotide sequence ID" value="NZ_CP069188.1"/>
</dbReference>
<dbReference type="OrthoDB" id="3164at2157"/>
<evidence type="ECO:0000256" key="3">
    <source>
        <dbReference type="PIRSR" id="PIRSR600917-52"/>
    </source>
</evidence>
<feature type="domain" description="Sulfatase N-terminal" evidence="4">
    <location>
        <begin position="5"/>
        <end position="353"/>
    </location>
</feature>
<evidence type="ECO:0000313" key="6">
    <source>
        <dbReference type="Proteomes" id="UP000637819"/>
    </source>
</evidence>
<reference evidence="5 6" key="1">
    <citation type="submission" date="2021-01" db="EMBL/GenBank/DDBJ databases">
        <title>Genome Sequence and Methylation Pattern of Haloterrigena salifodinae BOL5-1, An Extremely Halophilic Archaeon from a Bolivian Salt Mine.</title>
        <authorList>
            <person name="DasSarma P."/>
            <person name="Anton B.P."/>
            <person name="DasSarma S.L."/>
            <person name="von Ehrenheim H.A.L."/>
            <person name="Martinez F.L."/>
            <person name="Guzman D."/>
            <person name="Roberts R.J."/>
            <person name="DasSarma S."/>
        </authorList>
    </citation>
    <scope>NUCLEOTIDE SEQUENCE [LARGE SCALE GENOMIC DNA]</scope>
    <source>
        <strain evidence="5 6">BOL5-1</strain>
    </source>
</reference>
<dbReference type="EMBL" id="CP069188">
    <property type="protein sequence ID" value="QRV13993.1"/>
    <property type="molecule type" value="Genomic_DNA"/>
</dbReference>
<dbReference type="InterPro" id="IPR050738">
    <property type="entry name" value="Sulfatase"/>
</dbReference>
<dbReference type="Pfam" id="PF00884">
    <property type="entry name" value="Sulfatase"/>
    <property type="match status" value="1"/>
</dbReference>
<keyword evidence="2" id="KW-0378">Hydrolase</keyword>
<feature type="modified residue" description="3-oxoalanine (Ser)" evidence="3">
    <location>
        <position position="53"/>
    </location>
</feature>
<dbReference type="InterPro" id="IPR017850">
    <property type="entry name" value="Alkaline_phosphatase_core_sf"/>
</dbReference>
<dbReference type="InterPro" id="IPR000917">
    <property type="entry name" value="Sulfatase_N"/>
</dbReference>
<dbReference type="CDD" id="cd16148">
    <property type="entry name" value="sulfatase_like"/>
    <property type="match status" value="1"/>
</dbReference>
<evidence type="ECO:0000259" key="4">
    <source>
        <dbReference type="Pfam" id="PF00884"/>
    </source>
</evidence>
<dbReference type="AlphaFoldDB" id="A0A8T8DXQ5"/>
<dbReference type="GO" id="GO:0004065">
    <property type="term" value="F:arylsulfatase activity"/>
    <property type="evidence" value="ECO:0007669"/>
    <property type="project" value="TreeGrafter"/>
</dbReference>
<dbReference type="Gene3D" id="3.40.720.10">
    <property type="entry name" value="Alkaline Phosphatase, subunit A"/>
    <property type="match status" value="1"/>
</dbReference>
<evidence type="ECO:0000256" key="2">
    <source>
        <dbReference type="ARBA" id="ARBA00022801"/>
    </source>
</evidence>
<dbReference type="GeneID" id="62876196"/>
<comment type="PTM">
    <text evidence="3">The conversion to 3-oxoalanine (also known as C-formylglycine, FGly), of a serine or cysteine residue in prokaryotes and of a cysteine residue in eukaryotes, is critical for catalytic activity.</text>
</comment>
<evidence type="ECO:0000313" key="5">
    <source>
        <dbReference type="EMBL" id="QRV13993.1"/>
    </source>
</evidence>
<dbReference type="PANTHER" id="PTHR42693">
    <property type="entry name" value="ARYLSULFATASE FAMILY MEMBER"/>
    <property type="match status" value="1"/>
</dbReference>
<dbReference type="SUPFAM" id="SSF53649">
    <property type="entry name" value="Alkaline phosphatase-like"/>
    <property type="match status" value="1"/>
</dbReference>
<protein>
    <submittedName>
        <fullName evidence="5">Sulfatase</fullName>
    </submittedName>
</protein>
<name>A0A8T8DXQ5_9EURY</name>